<organism evidence="12 13">
    <name type="scientific">Bowmanella denitrificans</name>
    <dbReference type="NCBI Taxonomy" id="366582"/>
    <lineage>
        <taxon>Bacteria</taxon>
        <taxon>Pseudomonadati</taxon>
        <taxon>Pseudomonadota</taxon>
        <taxon>Gammaproteobacteria</taxon>
        <taxon>Alteromonadales</taxon>
        <taxon>Alteromonadaceae</taxon>
        <taxon>Bowmanella</taxon>
    </lineage>
</organism>
<keyword evidence="7 9" id="KW-0694">RNA-binding</keyword>
<feature type="site" description="Interacts with tRNA" evidence="9">
    <location>
        <position position="168"/>
    </location>
</feature>
<evidence type="ECO:0000256" key="1">
    <source>
        <dbReference type="ARBA" id="ARBA00001917"/>
    </source>
</evidence>
<feature type="binding site" evidence="9">
    <location>
        <position position="121"/>
    </location>
    <ligand>
        <name>FMN</name>
        <dbReference type="ChEBI" id="CHEBI:58210"/>
    </ligand>
</feature>
<comment type="catalytic activity">
    <reaction evidence="9">
        <text>5,6-dihydrouridine(20) in tRNA + NAD(+) = uridine(20) in tRNA + NADH + H(+)</text>
        <dbReference type="Rhea" id="RHEA:53340"/>
        <dbReference type="Rhea" id="RHEA-COMP:13533"/>
        <dbReference type="Rhea" id="RHEA-COMP:13534"/>
        <dbReference type="ChEBI" id="CHEBI:15378"/>
        <dbReference type="ChEBI" id="CHEBI:57540"/>
        <dbReference type="ChEBI" id="CHEBI:57945"/>
        <dbReference type="ChEBI" id="CHEBI:65315"/>
        <dbReference type="ChEBI" id="CHEBI:74443"/>
        <dbReference type="EC" id="1.3.1.91"/>
    </reaction>
</comment>
<dbReference type="NCBIfam" id="TIGR00742">
    <property type="entry name" value="yjbN"/>
    <property type="match status" value="1"/>
</dbReference>
<dbReference type="InterPro" id="IPR018517">
    <property type="entry name" value="tRNA_hU_synthase_CS"/>
</dbReference>
<feature type="domain" description="DUS-like FMN-binding" evidence="11">
    <location>
        <begin position="1"/>
        <end position="303"/>
    </location>
</feature>
<protein>
    <recommendedName>
        <fullName evidence="9">tRNA-dihydrouridine(20/20a) synthase</fullName>
        <ecNumber evidence="9">1.3.1.91</ecNumber>
    </recommendedName>
    <alternativeName>
        <fullName evidence="9">U20-specific dihydrouridine synthase</fullName>
        <shortName evidence="9">U20-specific Dus</shortName>
    </alternativeName>
    <alternativeName>
        <fullName evidence="9">tRNA-dihydrouridine synthase A</fullName>
    </alternativeName>
</protein>
<feature type="active site" description="Proton donor" evidence="9">
    <location>
        <position position="82"/>
    </location>
</feature>
<comment type="cofactor">
    <cofactor evidence="1 9 10">
        <name>FMN</name>
        <dbReference type="ChEBI" id="CHEBI:58210"/>
    </cofactor>
</comment>
<dbReference type="NCBIfam" id="NF008774">
    <property type="entry name" value="PRK11815.1"/>
    <property type="match status" value="1"/>
</dbReference>
<keyword evidence="3 9" id="KW-0285">Flavoprotein</keyword>
<feature type="binding site" evidence="9">
    <location>
        <position position="153"/>
    </location>
    <ligand>
        <name>FMN</name>
        <dbReference type="ChEBI" id="CHEBI:58210"/>
    </ligand>
</feature>
<proteinExistence type="inferred from homology"/>
<comment type="function">
    <text evidence="9">Catalyzes the synthesis of 5,6-dihydrouridine (D), a modified base found in the D-loop of most tRNAs, via the reduction of the C5-C6 double bond in target uridines. Specifically modifies U20 and U20a in tRNAs.</text>
</comment>
<name>A0ABN0XAK2_9ALTE</name>
<dbReference type="PROSITE" id="PS01136">
    <property type="entry name" value="UPF0034"/>
    <property type="match status" value="1"/>
</dbReference>
<feature type="site" description="Interacts with tRNA; defines subfamily-specific binding signature" evidence="9">
    <location>
        <position position="281"/>
    </location>
</feature>
<keyword evidence="13" id="KW-1185">Reference proteome</keyword>
<feature type="site" description="Interacts with tRNA" evidence="9">
    <location>
        <position position="79"/>
    </location>
</feature>
<comment type="catalytic activity">
    <reaction evidence="9">
        <text>5,6-dihydrouridine(20a) in tRNA + NAD(+) = uridine(20a) in tRNA + NADH + H(+)</text>
        <dbReference type="Rhea" id="RHEA:53348"/>
        <dbReference type="Rhea" id="RHEA-COMP:13535"/>
        <dbReference type="Rhea" id="RHEA-COMP:13536"/>
        <dbReference type="ChEBI" id="CHEBI:15378"/>
        <dbReference type="ChEBI" id="CHEBI:57540"/>
        <dbReference type="ChEBI" id="CHEBI:57945"/>
        <dbReference type="ChEBI" id="CHEBI:65315"/>
        <dbReference type="ChEBI" id="CHEBI:74443"/>
    </reaction>
</comment>
<evidence type="ECO:0000256" key="9">
    <source>
        <dbReference type="HAMAP-Rule" id="MF_02041"/>
    </source>
</evidence>
<evidence type="ECO:0000256" key="2">
    <source>
        <dbReference type="ARBA" id="ARBA00022555"/>
    </source>
</evidence>
<feature type="binding site" evidence="9">
    <location>
        <position position="52"/>
    </location>
    <ligand>
        <name>FMN</name>
        <dbReference type="ChEBI" id="CHEBI:58210"/>
    </ligand>
</feature>
<keyword evidence="6 9" id="KW-0521">NADP</keyword>
<dbReference type="Gene3D" id="1.20.120.1460">
    <property type="match status" value="1"/>
</dbReference>
<dbReference type="EMBL" id="BAAAEI010000013">
    <property type="protein sequence ID" value="GAA0359425.1"/>
    <property type="molecule type" value="Genomic_DNA"/>
</dbReference>
<dbReference type="InterPro" id="IPR001269">
    <property type="entry name" value="DUS_fam"/>
</dbReference>
<evidence type="ECO:0000256" key="3">
    <source>
        <dbReference type="ARBA" id="ARBA00022630"/>
    </source>
</evidence>
<dbReference type="InterPro" id="IPR013785">
    <property type="entry name" value="Aldolase_TIM"/>
</dbReference>
<dbReference type="HAMAP" id="MF_02041">
    <property type="entry name" value="DusA_subfam"/>
    <property type="match status" value="1"/>
</dbReference>
<sequence length="320" mass="36359">MLDWTDRHYRYFMRKITRHTLLYTEMVTTGAILFGKGDYLGFNQEEHPVALQLGGSDPTDMAECARRAEQRGYDEVNINVGCPSDRVQNGRFGACLMAEPDTVAACVTAMQKAIDIPVTVKCRIGIDDMDEYTHLDDFIRRVADAGCETFIIHARKAWLQGLSPKENREIPPLMYDRVHLLKQHFPHLHLSINGGIKTLVDAQLHLQYLDGVMIGREAYANPYMFAESDRLLFADQHDILSREDIVRAMVPYVNEQVSKGARVWHIARHMLGLFQGQPGGRIWRRFLSENGSQAVDGQLLLQALACRQESLEKSRNTEVG</sequence>
<evidence type="ECO:0000313" key="12">
    <source>
        <dbReference type="EMBL" id="GAA0359425.1"/>
    </source>
</evidence>
<dbReference type="Proteomes" id="UP001501757">
    <property type="component" value="Unassembled WGS sequence"/>
</dbReference>
<dbReference type="CDD" id="cd02801">
    <property type="entry name" value="DUS_like_FMN"/>
    <property type="match status" value="1"/>
</dbReference>
<keyword evidence="4 9" id="KW-0288">FMN</keyword>
<feature type="binding site" evidence="9">
    <location>
        <begin position="193"/>
        <end position="195"/>
    </location>
    <ligand>
        <name>FMN</name>
        <dbReference type="ChEBI" id="CHEBI:58210"/>
    </ligand>
</feature>
<evidence type="ECO:0000259" key="11">
    <source>
        <dbReference type="Pfam" id="PF01207"/>
    </source>
</evidence>
<evidence type="ECO:0000256" key="7">
    <source>
        <dbReference type="ARBA" id="ARBA00022884"/>
    </source>
</evidence>
<comment type="caution">
    <text evidence="9">Lacks conserved residue(s) required for the propagation of feature annotation.</text>
</comment>
<feature type="site" description="Interacts with tRNA; defines subfamily-specific binding signature" evidence="9">
    <location>
        <position position="165"/>
    </location>
</feature>
<dbReference type="PIRSF" id="PIRSF006621">
    <property type="entry name" value="Dus"/>
    <property type="match status" value="1"/>
</dbReference>
<reference evidence="12 13" key="1">
    <citation type="journal article" date="2019" name="Int. J. Syst. Evol. Microbiol.">
        <title>The Global Catalogue of Microorganisms (GCM) 10K type strain sequencing project: providing services to taxonomists for standard genome sequencing and annotation.</title>
        <authorList>
            <consortium name="The Broad Institute Genomics Platform"/>
            <consortium name="The Broad Institute Genome Sequencing Center for Infectious Disease"/>
            <person name="Wu L."/>
            <person name="Ma J."/>
        </authorList>
    </citation>
    <scope>NUCLEOTIDE SEQUENCE [LARGE SCALE GENOMIC DNA]</scope>
    <source>
        <strain evidence="12 13">JCM 13378</strain>
    </source>
</reference>
<dbReference type="Gene3D" id="3.20.20.70">
    <property type="entry name" value="Aldolase class I"/>
    <property type="match status" value="1"/>
</dbReference>
<dbReference type="PANTHER" id="PTHR42907:SF1">
    <property type="entry name" value="FMN-LINKED OXIDOREDUCTASES SUPERFAMILY PROTEIN"/>
    <property type="match status" value="1"/>
</dbReference>
<comment type="caution">
    <text evidence="12">The sequence shown here is derived from an EMBL/GenBank/DDBJ whole genome shotgun (WGS) entry which is preliminary data.</text>
</comment>
<evidence type="ECO:0000256" key="6">
    <source>
        <dbReference type="ARBA" id="ARBA00022857"/>
    </source>
</evidence>
<keyword evidence="2 9" id="KW-0820">tRNA-binding</keyword>
<dbReference type="PANTHER" id="PTHR42907">
    <property type="entry name" value="FMN-LINKED OXIDOREDUCTASES SUPERFAMILY PROTEIN"/>
    <property type="match status" value="1"/>
</dbReference>
<feature type="binding site" evidence="9">
    <location>
        <begin position="215"/>
        <end position="216"/>
    </location>
    <ligand>
        <name>FMN</name>
        <dbReference type="ChEBI" id="CHEBI:58210"/>
    </ligand>
</feature>
<comment type="catalytic activity">
    <reaction evidence="9">
        <text>5,6-dihydrouridine(20a) in tRNA + NADP(+) = uridine(20a) in tRNA + NADPH + H(+)</text>
        <dbReference type="Rhea" id="RHEA:53344"/>
        <dbReference type="Rhea" id="RHEA-COMP:13535"/>
        <dbReference type="Rhea" id="RHEA-COMP:13536"/>
        <dbReference type="ChEBI" id="CHEBI:15378"/>
        <dbReference type="ChEBI" id="CHEBI:57783"/>
        <dbReference type="ChEBI" id="CHEBI:58349"/>
        <dbReference type="ChEBI" id="CHEBI:65315"/>
        <dbReference type="ChEBI" id="CHEBI:74443"/>
    </reaction>
</comment>
<dbReference type="InterPro" id="IPR035587">
    <property type="entry name" value="DUS-like_FMN-bd"/>
</dbReference>
<accession>A0ABN0XAK2</accession>
<evidence type="ECO:0000256" key="4">
    <source>
        <dbReference type="ARBA" id="ARBA00022643"/>
    </source>
</evidence>
<keyword evidence="8 9" id="KW-0560">Oxidoreductase</keyword>
<keyword evidence="5 9" id="KW-0819">tRNA processing</keyword>
<gene>
    <name evidence="9 12" type="primary">dusA</name>
    <name evidence="12" type="ORF">GCM10009092_24530</name>
</gene>
<comment type="similarity">
    <text evidence="10">Belongs to the dus family.</text>
</comment>
<evidence type="ECO:0000256" key="5">
    <source>
        <dbReference type="ARBA" id="ARBA00022694"/>
    </source>
</evidence>
<feature type="site" description="Interacts with tRNA; defines subfamily-specific binding signature" evidence="9">
    <location>
        <position position="284"/>
    </location>
</feature>
<dbReference type="EC" id="1.3.1.91" evidence="9"/>
<evidence type="ECO:0000256" key="10">
    <source>
        <dbReference type="PIRNR" id="PIRNR006621"/>
    </source>
</evidence>
<dbReference type="SUPFAM" id="SSF51395">
    <property type="entry name" value="FMN-linked oxidoreductases"/>
    <property type="match status" value="1"/>
</dbReference>
<dbReference type="Pfam" id="PF01207">
    <property type="entry name" value="Dus"/>
    <property type="match status" value="1"/>
</dbReference>
<evidence type="ECO:0000256" key="8">
    <source>
        <dbReference type="ARBA" id="ARBA00023002"/>
    </source>
</evidence>
<dbReference type="InterPro" id="IPR004653">
    <property type="entry name" value="DusA"/>
</dbReference>
<evidence type="ECO:0000313" key="13">
    <source>
        <dbReference type="Proteomes" id="UP001501757"/>
    </source>
</evidence>
<comment type="catalytic activity">
    <reaction evidence="9">
        <text>5,6-dihydrouridine(20) in tRNA + NADP(+) = uridine(20) in tRNA + NADPH + H(+)</text>
        <dbReference type="Rhea" id="RHEA:53336"/>
        <dbReference type="Rhea" id="RHEA-COMP:13533"/>
        <dbReference type="Rhea" id="RHEA-COMP:13534"/>
        <dbReference type="ChEBI" id="CHEBI:15378"/>
        <dbReference type="ChEBI" id="CHEBI:57783"/>
        <dbReference type="ChEBI" id="CHEBI:58349"/>
        <dbReference type="ChEBI" id="CHEBI:65315"/>
        <dbReference type="ChEBI" id="CHEBI:74443"/>
        <dbReference type="EC" id="1.3.1.91"/>
    </reaction>
</comment>
<comment type="similarity">
    <text evidence="9">Belongs to the Dus family. DusA subfamily.</text>
</comment>